<evidence type="ECO:0000256" key="1">
    <source>
        <dbReference type="SAM" id="MobiDB-lite"/>
    </source>
</evidence>
<proteinExistence type="predicted"/>
<feature type="compositionally biased region" description="Basic residues" evidence="1">
    <location>
        <begin position="121"/>
        <end position="130"/>
    </location>
</feature>
<feature type="compositionally biased region" description="Polar residues" evidence="1">
    <location>
        <begin position="379"/>
        <end position="395"/>
    </location>
</feature>
<reference evidence="2 3" key="1">
    <citation type="submission" date="2018-06" db="EMBL/GenBank/DDBJ databases">
        <title>A transcriptomic atlas of mushroom development highlights an independent origin of complex multicellularity.</title>
        <authorList>
            <consortium name="DOE Joint Genome Institute"/>
            <person name="Krizsan K."/>
            <person name="Almasi E."/>
            <person name="Merenyi Z."/>
            <person name="Sahu N."/>
            <person name="Viragh M."/>
            <person name="Koszo T."/>
            <person name="Mondo S."/>
            <person name="Kiss B."/>
            <person name="Balint B."/>
            <person name="Kues U."/>
            <person name="Barry K."/>
            <person name="Hegedus J.C."/>
            <person name="Henrissat B."/>
            <person name="Johnson J."/>
            <person name="Lipzen A."/>
            <person name="Ohm R."/>
            <person name="Nagy I."/>
            <person name="Pangilinan J."/>
            <person name="Yan J."/>
            <person name="Xiong Y."/>
            <person name="Grigoriev I.V."/>
            <person name="Hibbett D.S."/>
            <person name="Nagy L.G."/>
        </authorList>
    </citation>
    <scope>NUCLEOTIDE SEQUENCE [LARGE SCALE GENOMIC DNA]</scope>
    <source>
        <strain evidence="2 3">SZMC22713</strain>
    </source>
</reference>
<organism evidence="2 3">
    <name type="scientific">Rickenella mellea</name>
    <dbReference type="NCBI Taxonomy" id="50990"/>
    <lineage>
        <taxon>Eukaryota</taxon>
        <taxon>Fungi</taxon>
        <taxon>Dikarya</taxon>
        <taxon>Basidiomycota</taxon>
        <taxon>Agaricomycotina</taxon>
        <taxon>Agaricomycetes</taxon>
        <taxon>Hymenochaetales</taxon>
        <taxon>Rickenellaceae</taxon>
        <taxon>Rickenella</taxon>
    </lineage>
</organism>
<dbReference type="EMBL" id="ML170160">
    <property type="protein sequence ID" value="TDL27174.1"/>
    <property type="molecule type" value="Genomic_DNA"/>
</dbReference>
<evidence type="ECO:0000313" key="3">
    <source>
        <dbReference type="Proteomes" id="UP000294933"/>
    </source>
</evidence>
<evidence type="ECO:0000313" key="2">
    <source>
        <dbReference type="EMBL" id="TDL27174.1"/>
    </source>
</evidence>
<feature type="compositionally biased region" description="Polar residues" evidence="1">
    <location>
        <begin position="192"/>
        <end position="215"/>
    </location>
</feature>
<dbReference type="AlphaFoldDB" id="A0A4Y7QHP5"/>
<feature type="compositionally biased region" description="Polar residues" evidence="1">
    <location>
        <begin position="224"/>
        <end position="236"/>
    </location>
</feature>
<protein>
    <submittedName>
        <fullName evidence="2">Uncharacterized protein</fullName>
    </submittedName>
</protein>
<feature type="region of interest" description="Disordered" evidence="1">
    <location>
        <begin position="341"/>
        <end position="438"/>
    </location>
</feature>
<dbReference type="VEuPathDB" id="FungiDB:BD410DRAFT_895051"/>
<gene>
    <name evidence="2" type="ORF">BD410DRAFT_895051</name>
</gene>
<feature type="region of interest" description="Disordered" evidence="1">
    <location>
        <begin position="113"/>
        <end position="237"/>
    </location>
</feature>
<accession>A0A4Y7QHP5</accession>
<sequence length="438" mass="48125">MSNNALPTTVQLKKAFDIAKERLRHPPVPESSAQEKRQWAKKLFAELDDANALLEPARPSDPDTVDKAEKSLAKARSQLNDYIEQLKTLDPESEDSELDRDAVEAALVIDNGHDHSSGTRCARRSSRIKSKAVIDSASGQNEEMVVQKTSPKPSVPLPKNISVVGSRRARGSSRIKSKEFIDSDSDREEGMTGQQPPKSSIPKSFSVQRQTTVNEEPSKEQLPRESSSSMMKTTDSAAVDVKKTRLHELSDEIQIGDQRSTIVCQYVTPMTPGVDEDMVRHDALNPFILSPVQTAKLRSAYEGPREEELLGEPSEKGKMLDSVHGSIEKTLVELGDTIRTSDQRPTTVSPVVTPTPPRAVPSSGQNDWVVGQQPPESFVHSSAQTTKQLSASATCEVQRKEHVAGEPSKKRKTMDSAGGPATKTRFREPSDAVLRFDQ</sequence>
<feature type="compositionally biased region" description="Polar residues" evidence="1">
    <location>
        <begin position="137"/>
        <end position="152"/>
    </location>
</feature>
<feature type="compositionally biased region" description="Basic and acidic residues" evidence="1">
    <location>
        <begin position="425"/>
        <end position="438"/>
    </location>
</feature>
<dbReference type="Proteomes" id="UP000294933">
    <property type="component" value="Unassembled WGS sequence"/>
</dbReference>
<feature type="compositionally biased region" description="Basic and acidic residues" evidence="1">
    <location>
        <begin position="397"/>
        <end position="408"/>
    </location>
</feature>
<keyword evidence="3" id="KW-1185">Reference proteome</keyword>
<name>A0A4Y7QHP5_9AGAM</name>